<dbReference type="Pfam" id="PF26604">
    <property type="entry name" value="CBU_0592"/>
    <property type="match status" value="1"/>
</dbReference>
<keyword evidence="1" id="KW-0472">Membrane</keyword>
<gene>
    <name evidence="3" type="ORF">FMM06_10600</name>
</gene>
<evidence type="ECO:0000313" key="3">
    <source>
        <dbReference type="EMBL" id="TRW14166.1"/>
    </source>
</evidence>
<proteinExistence type="predicted"/>
<organism evidence="3 4">
    <name type="scientific">Glacieibacterium frigidum</name>
    <dbReference type="NCBI Taxonomy" id="2593303"/>
    <lineage>
        <taxon>Bacteria</taxon>
        <taxon>Pseudomonadati</taxon>
        <taxon>Pseudomonadota</taxon>
        <taxon>Alphaproteobacteria</taxon>
        <taxon>Sphingomonadales</taxon>
        <taxon>Sphingosinicellaceae</taxon>
        <taxon>Glacieibacterium</taxon>
    </lineage>
</organism>
<dbReference type="RefSeq" id="WP_144237372.1">
    <property type="nucleotide sequence ID" value="NZ_VJWA01000002.1"/>
</dbReference>
<evidence type="ECO:0000259" key="2">
    <source>
        <dbReference type="Pfam" id="PF26604"/>
    </source>
</evidence>
<feature type="transmembrane region" description="Helical" evidence="1">
    <location>
        <begin position="44"/>
        <end position="64"/>
    </location>
</feature>
<keyword evidence="1" id="KW-0812">Transmembrane</keyword>
<dbReference type="Proteomes" id="UP000317894">
    <property type="component" value="Unassembled WGS sequence"/>
</dbReference>
<keyword evidence="1" id="KW-1133">Transmembrane helix</keyword>
<evidence type="ECO:0000313" key="4">
    <source>
        <dbReference type="Proteomes" id="UP000317894"/>
    </source>
</evidence>
<dbReference type="OrthoDB" id="3256397at2"/>
<name>A0A552U7H1_9SPHN</name>
<keyword evidence="4" id="KW-1185">Reference proteome</keyword>
<evidence type="ECO:0000256" key="1">
    <source>
        <dbReference type="SAM" id="Phobius"/>
    </source>
</evidence>
<protein>
    <recommendedName>
        <fullName evidence="2">CBU-0592-like domain-containing protein</fullName>
    </recommendedName>
</protein>
<reference evidence="3 4" key="1">
    <citation type="submission" date="2019-07" db="EMBL/GenBank/DDBJ databases">
        <title>Novel species isolated from glacier.</title>
        <authorList>
            <person name="Liu Q."/>
            <person name="Xin Y.-H."/>
        </authorList>
    </citation>
    <scope>NUCLEOTIDE SEQUENCE [LARGE SCALE GENOMIC DNA]</scope>
    <source>
        <strain evidence="3 4">LB1R16</strain>
    </source>
</reference>
<dbReference type="AlphaFoldDB" id="A0A552U7H1"/>
<dbReference type="InterPro" id="IPR058058">
    <property type="entry name" value="CBU_0592-like"/>
</dbReference>
<accession>A0A552U7H1</accession>
<sequence>MGAVLILSAYVLLSLEKIAAKSVTYQLLNIVGAAGFIVNGVANHALPSATLNVIWLFIGVYALWRMRTAR</sequence>
<dbReference type="NCBIfam" id="NF047864">
    <property type="entry name" value="CBU_0592_membra"/>
    <property type="match status" value="1"/>
</dbReference>
<dbReference type="EMBL" id="VJWA01000002">
    <property type="protein sequence ID" value="TRW14166.1"/>
    <property type="molecule type" value="Genomic_DNA"/>
</dbReference>
<feature type="domain" description="CBU-0592-like" evidence="2">
    <location>
        <begin position="1"/>
        <end position="69"/>
    </location>
</feature>
<comment type="caution">
    <text evidence="3">The sequence shown here is derived from an EMBL/GenBank/DDBJ whole genome shotgun (WGS) entry which is preliminary data.</text>
</comment>